<dbReference type="Proteomes" id="UP000286734">
    <property type="component" value="Unassembled WGS sequence"/>
</dbReference>
<organism evidence="1 2">
    <name type="scientific">Thermus scotoductus</name>
    <dbReference type="NCBI Taxonomy" id="37636"/>
    <lineage>
        <taxon>Bacteria</taxon>
        <taxon>Thermotogati</taxon>
        <taxon>Deinococcota</taxon>
        <taxon>Deinococci</taxon>
        <taxon>Thermales</taxon>
        <taxon>Thermaceae</taxon>
        <taxon>Thermus</taxon>
    </lineage>
</organism>
<name>A0A430RE68_THESC</name>
<gene>
    <name evidence="1" type="ORF">CSW47_04580</name>
</gene>
<proteinExistence type="predicted"/>
<evidence type="ECO:0000313" key="2">
    <source>
        <dbReference type="Proteomes" id="UP000286734"/>
    </source>
</evidence>
<reference evidence="1 2" key="1">
    <citation type="journal article" date="2019" name="Extremophiles">
        <title>Biogeography of thermophiles and predominance of Thermus scotoductus in domestic water heaters.</title>
        <authorList>
            <person name="Wilpiszeski R.L."/>
            <person name="Zhang Z."/>
            <person name="House C.H."/>
        </authorList>
    </citation>
    <scope>NUCLEOTIDE SEQUENCE [LARGE SCALE GENOMIC DNA]</scope>
    <source>
        <strain evidence="1 2">34_S34</strain>
    </source>
</reference>
<comment type="caution">
    <text evidence="1">The sequence shown here is derived from an EMBL/GenBank/DDBJ whole genome shotgun (WGS) entry which is preliminary data.</text>
</comment>
<dbReference type="EMBL" id="PELP01000104">
    <property type="protein sequence ID" value="RTH05701.1"/>
    <property type="molecule type" value="Genomic_DNA"/>
</dbReference>
<dbReference type="AlphaFoldDB" id="A0A430RE68"/>
<protein>
    <submittedName>
        <fullName evidence="1">Uncharacterized protein</fullName>
    </submittedName>
</protein>
<accession>A0A430RE68</accession>
<sequence>MRALAWLLGLGTFALGLSLALWSLDQAFRLAPLTREACVPGPLPERAELWSNGVVEIPLCRRARVGLVLEGALAQGKGPYALVVEGSRVLWQGEVRGVREVWVTTSGRGTLALAFTNDFYQPPEDRNLFLRALRVER</sequence>
<evidence type="ECO:0000313" key="1">
    <source>
        <dbReference type="EMBL" id="RTH05701.1"/>
    </source>
</evidence>